<dbReference type="RefSeq" id="WP_127565610.1">
    <property type="nucleotide sequence ID" value="NZ_BMFB01000002.1"/>
</dbReference>
<dbReference type="KEGG" id="gak:X907_0655"/>
<reference evidence="6 7" key="1">
    <citation type="submission" date="2016-12" db="EMBL/GenBank/DDBJ databases">
        <title>The genome of dimorphic prosthecate Glycocaulis alkaliphilus 6b-8t, isolated from crude oil dictates its adaptability in petroleum environments.</title>
        <authorList>
            <person name="Wu X.-L."/>
            <person name="Geng S."/>
        </authorList>
    </citation>
    <scope>NUCLEOTIDE SEQUENCE [LARGE SCALE GENOMIC DNA]</scope>
    <source>
        <strain evidence="6 7">6B-8</strain>
    </source>
</reference>
<keyword evidence="3" id="KW-1133">Transmembrane helix</keyword>
<dbReference type="GO" id="GO:0016020">
    <property type="term" value="C:membrane"/>
    <property type="evidence" value="ECO:0007669"/>
    <property type="project" value="UniProtKB-SubCell"/>
</dbReference>
<keyword evidence="7" id="KW-1185">Reference proteome</keyword>
<organism evidence="6 7">
    <name type="scientific">Glycocaulis alkaliphilus</name>
    <dbReference type="NCBI Taxonomy" id="1434191"/>
    <lineage>
        <taxon>Bacteria</taxon>
        <taxon>Pseudomonadati</taxon>
        <taxon>Pseudomonadota</taxon>
        <taxon>Alphaproteobacteria</taxon>
        <taxon>Maricaulales</taxon>
        <taxon>Maricaulaceae</taxon>
        <taxon>Glycocaulis</taxon>
    </lineage>
</organism>
<accession>A0A3T0E7F9</accession>
<dbReference type="EMBL" id="CP018911">
    <property type="protein sequence ID" value="AZU03200.1"/>
    <property type="molecule type" value="Genomic_DNA"/>
</dbReference>
<dbReference type="Pfam" id="PF00892">
    <property type="entry name" value="EamA"/>
    <property type="match status" value="2"/>
</dbReference>
<evidence type="ECO:0000256" key="2">
    <source>
        <dbReference type="ARBA" id="ARBA00022692"/>
    </source>
</evidence>
<keyword evidence="4" id="KW-0472">Membrane</keyword>
<proteinExistence type="predicted"/>
<evidence type="ECO:0000256" key="4">
    <source>
        <dbReference type="ARBA" id="ARBA00023136"/>
    </source>
</evidence>
<dbReference type="SUPFAM" id="SSF103481">
    <property type="entry name" value="Multidrug resistance efflux transporter EmrE"/>
    <property type="match status" value="2"/>
</dbReference>
<gene>
    <name evidence="6" type="ORF">X907_0655</name>
</gene>
<evidence type="ECO:0000256" key="1">
    <source>
        <dbReference type="ARBA" id="ARBA00004141"/>
    </source>
</evidence>
<dbReference type="InterPro" id="IPR037185">
    <property type="entry name" value="EmrE-like"/>
</dbReference>
<protein>
    <recommendedName>
        <fullName evidence="5">EamA domain-containing protein</fullName>
    </recommendedName>
</protein>
<evidence type="ECO:0000256" key="3">
    <source>
        <dbReference type="ARBA" id="ARBA00022989"/>
    </source>
</evidence>
<evidence type="ECO:0000313" key="7">
    <source>
        <dbReference type="Proteomes" id="UP000286954"/>
    </source>
</evidence>
<feature type="domain" description="EamA" evidence="5">
    <location>
        <begin position="8"/>
        <end position="140"/>
    </location>
</feature>
<dbReference type="AlphaFoldDB" id="A0A3T0E7F9"/>
<dbReference type="PANTHER" id="PTHR32322">
    <property type="entry name" value="INNER MEMBRANE TRANSPORTER"/>
    <property type="match status" value="1"/>
</dbReference>
<dbReference type="InterPro" id="IPR000620">
    <property type="entry name" value="EamA_dom"/>
</dbReference>
<dbReference type="OrthoDB" id="7165334at2"/>
<keyword evidence="2" id="KW-0812">Transmembrane</keyword>
<dbReference type="InterPro" id="IPR050638">
    <property type="entry name" value="AA-Vitamin_Transporters"/>
</dbReference>
<comment type="subcellular location">
    <subcellularLocation>
        <location evidence="1">Membrane</location>
        <topology evidence="1">Multi-pass membrane protein</topology>
    </subcellularLocation>
</comment>
<dbReference type="PANTHER" id="PTHR32322:SF9">
    <property type="entry name" value="AMINO-ACID METABOLITE EFFLUX PUMP-RELATED"/>
    <property type="match status" value="1"/>
</dbReference>
<name>A0A3T0E7F9_9PROT</name>
<sequence length="303" mass="32163">MSPRHFALLFAVCLVWGVNFVVAKWSVSGTPDLVPGFEGVPPLFFAFIRFALLYAMLAPWLLPLPKKLGPVIGAGLGMGAIQFALLFTGLHYATPSSIAIVVQLSVPFTTILSIMFLKEKVGWVRASGMGMAFAGASLVVFKPAEISFTVGLLAGVGAAMAAAAGSIFVKRVELTTIPLQAWIGLFSWPPLLIASLIFERGQIEAMLAGGWLLLASIFFTVLLVNIFGHGAFYWLLRRYDASLIAPMTLMGPLIGVISGVVLLGDPVSWQLIAGGLVAIAGVAVVAARRSSTLPPETVIQKPR</sequence>
<evidence type="ECO:0000313" key="6">
    <source>
        <dbReference type="EMBL" id="AZU03200.1"/>
    </source>
</evidence>
<feature type="domain" description="EamA" evidence="5">
    <location>
        <begin position="150"/>
        <end position="285"/>
    </location>
</feature>
<dbReference type="Proteomes" id="UP000286954">
    <property type="component" value="Chromosome"/>
</dbReference>
<evidence type="ECO:0000259" key="5">
    <source>
        <dbReference type="Pfam" id="PF00892"/>
    </source>
</evidence>